<dbReference type="GO" id="GO:0005874">
    <property type="term" value="C:microtubule"/>
    <property type="evidence" value="ECO:0007669"/>
    <property type="project" value="UniProtKB-KW"/>
</dbReference>
<comment type="subcellular location">
    <subcellularLocation>
        <location evidence="3">Chromosome</location>
        <location evidence="3">Centromere</location>
        <location evidence="3">Kinetochore</location>
    </subcellularLocation>
    <subcellularLocation>
        <location evidence="2">Cytoplasm</location>
        <location evidence="2">Cytoskeleton</location>
        <location evidence="2">Spindle</location>
    </subcellularLocation>
    <subcellularLocation>
        <location evidence="1">Nucleus</location>
    </subcellularLocation>
</comment>
<keyword evidence="9" id="KW-0493">Microtubule</keyword>
<evidence type="ECO:0000256" key="6">
    <source>
        <dbReference type="ARBA" id="ARBA00022454"/>
    </source>
</evidence>
<dbReference type="GO" id="GO:0051301">
    <property type="term" value="P:cell division"/>
    <property type="evidence" value="ECO:0007669"/>
    <property type="project" value="UniProtKB-KW"/>
</dbReference>
<feature type="region of interest" description="Disordered" evidence="18">
    <location>
        <begin position="610"/>
        <end position="644"/>
    </location>
</feature>
<evidence type="ECO:0000256" key="3">
    <source>
        <dbReference type="ARBA" id="ARBA00004629"/>
    </source>
</evidence>
<evidence type="ECO:0000256" key="10">
    <source>
        <dbReference type="ARBA" id="ARBA00022776"/>
    </source>
</evidence>
<dbReference type="GO" id="GO:1990023">
    <property type="term" value="C:mitotic spindle midzone"/>
    <property type="evidence" value="ECO:0007669"/>
    <property type="project" value="TreeGrafter"/>
</dbReference>
<feature type="region of interest" description="Disordered" evidence="18">
    <location>
        <begin position="1"/>
        <end position="20"/>
    </location>
</feature>
<evidence type="ECO:0000256" key="9">
    <source>
        <dbReference type="ARBA" id="ARBA00022701"/>
    </source>
</evidence>
<dbReference type="PANTHER" id="PTHR28036">
    <property type="entry name" value="DASH COMPLEX SUBUNIT DAD2"/>
    <property type="match status" value="1"/>
</dbReference>
<evidence type="ECO:0000256" key="8">
    <source>
        <dbReference type="ARBA" id="ARBA00022618"/>
    </source>
</evidence>
<organism evidence="19 20">
    <name type="scientific">Eutypa lata (strain UCR-EL1)</name>
    <name type="common">Grapevine dieback disease fungus</name>
    <name type="synonym">Eutypa armeniacae</name>
    <dbReference type="NCBI Taxonomy" id="1287681"/>
    <lineage>
        <taxon>Eukaryota</taxon>
        <taxon>Fungi</taxon>
        <taxon>Dikarya</taxon>
        <taxon>Ascomycota</taxon>
        <taxon>Pezizomycotina</taxon>
        <taxon>Sordariomycetes</taxon>
        <taxon>Xylariomycetidae</taxon>
        <taxon>Xylariales</taxon>
        <taxon>Diatrypaceae</taxon>
        <taxon>Eutypa</taxon>
    </lineage>
</organism>
<keyword evidence="6" id="KW-0158">Chromosome</keyword>
<dbReference type="eggNOG" id="ENOG502SPY3">
    <property type="taxonomic scope" value="Eukaryota"/>
</dbReference>
<evidence type="ECO:0000256" key="1">
    <source>
        <dbReference type="ARBA" id="ARBA00004123"/>
    </source>
</evidence>
<evidence type="ECO:0000256" key="2">
    <source>
        <dbReference type="ARBA" id="ARBA00004186"/>
    </source>
</evidence>
<evidence type="ECO:0000256" key="15">
    <source>
        <dbReference type="ARBA" id="ARBA00023306"/>
    </source>
</evidence>
<evidence type="ECO:0000256" key="7">
    <source>
        <dbReference type="ARBA" id="ARBA00022490"/>
    </source>
</evidence>
<dbReference type="PANTHER" id="PTHR28036:SF1">
    <property type="entry name" value="DASH COMPLEX SUBUNIT DAD2"/>
    <property type="match status" value="1"/>
</dbReference>
<keyword evidence="20" id="KW-1185">Reference proteome</keyword>
<name>M7T7T6_EUTLA</name>
<feature type="compositionally biased region" description="Low complexity" evidence="18">
    <location>
        <begin position="557"/>
        <end position="572"/>
    </location>
</feature>
<comment type="similarity">
    <text evidence="4">Belongs to the DASH complex DAD2 family.</text>
</comment>
<evidence type="ECO:0000256" key="18">
    <source>
        <dbReference type="SAM" id="MobiDB-lite"/>
    </source>
</evidence>
<feature type="compositionally biased region" description="Polar residues" evidence="18">
    <location>
        <begin position="494"/>
        <end position="504"/>
    </location>
</feature>
<protein>
    <recommendedName>
        <fullName evidence="5">DASH complex subunit DAD2</fullName>
    </recommendedName>
    <alternativeName>
        <fullName evidence="17">Outer kinetochore protein DAD2</fullName>
    </alternativeName>
</protein>
<evidence type="ECO:0000256" key="16">
    <source>
        <dbReference type="ARBA" id="ARBA00023328"/>
    </source>
</evidence>
<keyword evidence="10" id="KW-0498">Mitosis</keyword>
<gene>
    <name evidence="19" type="ORF">UCREL1_262</name>
</gene>
<dbReference type="InterPro" id="IPR013963">
    <property type="entry name" value="DASH_Dad2"/>
</dbReference>
<keyword evidence="16" id="KW-0137">Centromere</keyword>
<evidence type="ECO:0000256" key="17">
    <source>
        <dbReference type="ARBA" id="ARBA00030568"/>
    </source>
</evidence>
<keyword evidence="13" id="KW-0206">Cytoskeleton</keyword>
<dbReference type="EMBL" id="KB705403">
    <property type="protein sequence ID" value="EMR72687.1"/>
    <property type="molecule type" value="Genomic_DNA"/>
</dbReference>
<feature type="compositionally biased region" description="Polar residues" evidence="18">
    <location>
        <begin position="365"/>
        <end position="381"/>
    </location>
</feature>
<feature type="compositionally biased region" description="Low complexity" evidence="18">
    <location>
        <begin position="406"/>
        <end position="415"/>
    </location>
</feature>
<dbReference type="Proteomes" id="UP000012174">
    <property type="component" value="Unassembled WGS sequence"/>
</dbReference>
<evidence type="ECO:0000256" key="13">
    <source>
        <dbReference type="ARBA" id="ARBA00023212"/>
    </source>
</evidence>
<feature type="compositionally biased region" description="Polar residues" evidence="18">
    <location>
        <begin position="1"/>
        <end position="18"/>
    </location>
</feature>
<feature type="compositionally biased region" description="Basic and acidic residues" evidence="18">
    <location>
        <begin position="394"/>
        <end position="405"/>
    </location>
</feature>
<evidence type="ECO:0000313" key="19">
    <source>
        <dbReference type="EMBL" id="EMR72687.1"/>
    </source>
</evidence>
<feature type="region of interest" description="Disordered" evidence="18">
    <location>
        <begin position="340"/>
        <end position="519"/>
    </location>
</feature>
<keyword evidence="12" id="KW-0995">Kinetochore</keyword>
<dbReference type="GO" id="GO:0042729">
    <property type="term" value="C:DASH complex"/>
    <property type="evidence" value="ECO:0007669"/>
    <property type="project" value="InterPro"/>
</dbReference>
<dbReference type="HOGENOM" id="CLU_425140_0_0_1"/>
<evidence type="ECO:0000256" key="14">
    <source>
        <dbReference type="ARBA" id="ARBA00023242"/>
    </source>
</evidence>
<dbReference type="GO" id="GO:0000278">
    <property type="term" value="P:mitotic cell cycle"/>
    <property type="evidence" value="ECO:0007669"/>
    <property type="project" value="InterPro"/>
</dbReference>
<keyword evidence="8" id="KW-0132">Cell division</keyword>
<dbReference type="KEGG" id="ela:UCREL1_262"/>
<dbReference type="GO" id="GO:0044732">
    <property type="term" value="C:mitotic spindle pole body"/>
    <property type="evidence" value="ECO:0007669"/>
    <property type="project" value="TreeGrafter"/>
</dbReference>
<evidence type="ECO:0000313" key="20">
    <source>
        <dbReference type="Proteomes" id="UP000012174"/>
    </source>
</evidence>
<evidence type="ECO:0000256" key="4">
    <source>
        <dbReference type="ARBA" id="ARBA00005501"/>
    </source>
</evidence>
<keyword evidence="14" id="KW-0539">Nucleus</keyword>
<reference evidence="20" key="1">
    <citation type="journal article" date="2013" name="Genome Announc.">
        <title>Draft genome sequence of the grapevine dieback fungus Eutypa lata UCR-EL1.</title>
        <authorList>
            <person name="Blanco-Ulate B."/>
            <person name="Rolshausen P.E."/>
            <person name="Cantu D."/>
        </authorList>
    </citation>
    <scope>NUCLEOTIDE SEQUENCE [LARGE SCALE GENOMIC DNA]</scope>
    <source>
        <strain evidence="20">UCR-EL1</strain>
    </source>
</reference>
<keyword evidence="7" id="KW-0963">Cytoplasm</keyword>
<feature type="compositionally biased region" description="Basic and acidic residues" evidence="18">
    <location>
        <begin position="610"/>
        <end position="626"/>
    </location>
</feature>
<dbReference type="GO" id="GO:0008608">
    <property type="term" value="P:attachment of spindle microtubules to kinetochore"/>
    <property type="evidence" value="ECO:0007669"/>
    <property type="project" value="TreeGrafter"/>
</dbReference>
<accession>M7T7T6</accession>
<dbReference type="AlphaFoldDB" id="M7T7T6"/>
<evidence type="ECO:0000256" key="12">
    <source>
        <dbReference type="ARBA" id="ARBA00022838"/>
    </source>
</evidence>
<keyword evidence="15" id="KW-0131">Cell cycle</keyword>
<feature type="region of interest" description="Disordered" evidence="18">
    <location>
        <begin position="553"/>
        <end position="575"/>
    </location>
</feature>
<feature type="compositionally biased region" description="Basic and acidic residues" evidence="18">
    <location>
        <begin position="446"/>
        <end position="468"/>
    </location>
</feature>
<evidence type="ECO:0000256" key="11">
    <source>
        <dbReference type="ARBA" id="ARBA00022829"/>
    </source>
</evidence>
<keyword evidence="11" id="KW-0159">Chromosome partition</keyword>
<proteinExistence type="inferred from homology"/>
<sequence>MRQGSTTSNINAQSTGQSPALVARVNEKKAELENLKELRDLSAAVANQMEALEQKLATLSDGTEAIATVVGNWHNVLQVINMASDGKWQTANSSKEGALWCDMGRASGSQVAFNIFNDQNSREGDEATSTNNRFTALRQIPVSESQNRQTITSSPVSIESHSHVSNENYELNPVKTKYRHRLTRPIIAPDTFNPLQTVPEGEGESQYPLKPVESNLATSTQHCLEIPVAQFANHSLAKAARNIPSVEEQLAKHRDGQFEWILRVRFPTQSTANSNGTNAPTVTQARVKKVYFGCNLFPSPKQPTPEIPMKDTAVDTVKSTIEPKRTPSLRKAASMTFINPVSPKVRGEERPLTQASSVKHPVVTRPTSLNPPKQPIKSTKPLTIPSFELPGDATARRLKERREARAATQAAAEQASKPTAQAPTLRRTKSARAPTLPTFELPGEAISRRKREEHEAQLRAQEQEERKRREFKARPIRSGAAPNSFPRETIASRARQQNKTSTAENAIHHPTPARSNKGELYHSARAPLSSTINESHFRGRDLHAESSAAVNLHRAASHASSSGSSKRSMLSAEELEQQRLRGQVIYKKDSSFSEGRTREKKEREALAKLAREEAAEKSRQKSREWAAKQAQKRMTISSLRDIAA</sequence>
<dbReference type="OrthoDB" id="3946796at2759"/>
<evidence type="ECO:0000256" key="5">
    <source>
        <dbReference type="ARBA" id="ARBA00020260"/>
    </source>
</evidence>
<dbReference type="Pfam" id="PF08654">
    <property type="entry name" value="DASH_Dad2"/>
    <property type="match status" value="1"/>
</dbReference>